<dbReference type="EMBL" id="FNPI01000007">
    <property type="protein sequence ID" value="SDZ16487.1"/>
    <property type="molecule type" value="Genomic_DNA"/>
</dbReference>
<organism evidence="2 3">
    <name type="scientific">Evansella caseinilytica</name>
    <dbReference type="NCBI Taxonomy" id="1503961"/>
    <lineage>
        <taxon>Bacteria</taxon>
        <taxon>Bacillati</taxon>
        <taxon>Bacillota</taxon>
        <taxon>Bacilli</taxon>
        <taxon>Bacillales</taxon>
        <taxon>Bacillaceae</taxon>
        <taxon>Evansella</taxon>
    </lineage>
</organism>
<keyword evidence="1" id="KW-1133">Transmembrane helix</keyword>
<feature type="transmembrane region" description="Helical" evidence="1">
    <location>
        <begin position="88"/>
        <end position="111"/>
    </location>
</feature>
<dbReference type="Pfam" id="PF24686">
    <property type="entry name" value="FLQE3_permease"/>
    <property type="match status" value="1"/>
</dbReference>
<dbReference type="OrthoDB" id="8480522at2"/>
<dbReference type="AlphaFoldDB" id="A0A1H3QST3"/>
<feature type="transmembrane region" description="Helical" evidence="1">
    <location>
        <begin position="117"/>
        <end position="140"/>
    </location>
</feature>
<keyword evidence="1" id="KW-0472">Membrane</keyword>
<feature type="transmembrane region" description="Helical" evidence="1">
    <location>
        <begin position="207"/>
        <end position="226"/>
    </location>
</feature>
<dbReference type="STRING" id="1503961.SAMN05421736_10736"/>
<evidence type="ECO:0000256" key="1">
    <source>
        <dbReference type="SAM" id="Phobius"/>
    </source>
</evidence>
<gene>
    <name evidence="2" type="ORF">SAMN05421736_10736</name>
</gene>
<keyword evidence="3" id="KW-1185">Reference proteome</keyword>
<accession>A0A1H3QST3</accession>
<evidence type="ECO:0000313" key="3">
    <source>
        <dbReference type="Proteomes" id="UP000198935"/>
    </source>
</evidence>
<dbReference type="InterPro" id="IPR056926">
    <property type="entry name" value="FLQE3_permease"/>
</dbReference>
<keyword evidence="1" id="KW-0812">Transmembrane</keyword>
<dbReference type="Proteomes" id="UP000198935">
    <property type="component" value="Unassembled WGS sequence"/>
</dbReference>
<proteinExistence type="predicted"/>
<feature type="transmembrane region" description="Helical" evidence="1">
    <location>
        <begin position="152"/>
        <end position="172"/>
    </location>
</feature>
<protein>
    <submittedName>
        <fullName evidence="2">Fluoroquinolone transport system permease protein</fullName>
    </submittedName>
</protein>
<feature type="transmembrane region" description="Helical" evidence="1">
    <location>
        <begin position="20"/>
        <end position="38"/>
    </location>
</feature>
<evidence type="ECO:0000313" key="2">
    <source>
        <dbReference type="EMBL" id="SDZ16487.1"/>
    </source>
</evidence>
<feature type="transmembrane region" description="Helical" evidence="1">
    <location>
        <begin position="44"/>
        <end position="67"/>
    </location>
</feature>
<reference evidence="3" key="1">
    <citation type="submission" date="2016-10" db="EMBL/GenBank/DDBJ databases">
        <authorList>
            <person name="Varghese N."/>
            <person name="Submissions S."/>
        </authorList>
    </citation>
    <scope>NUCLEOTIDE SEQUENCE [LARGE SCALE GENOMIC DNA]</scope>
    <source>
        <strain evidence="3">SP</strain>
    </source>
</reference>
<sequence length="245" mass="27785">MMKQLLKQDVLFQFRHGFYYVYAFVTFVYILILLLIPLEYRGFWSTLIIFTDPGTLGFFFIGTIIMLERNQQLLQYLFITPIKLLPFLLSKMISLFIIAWITSVLIVYTALGMSVSLLHLTLGVLLCSLFFTAAGLAISVDSPSLNHFMFRAIVLMLLLYIPILNYIGWLPWKFLEVMPSYSALYLLDGAMSGGNGLLSFPAGGTTIIVHTGLLALWGAVGFYIAYIRFNRYILSNTGEHKEISV</sequence>
<name>A0A1H3QST3_9BACI</name>